<dbReference type="HOGENOM" id="CLU_750240_0_0_1"/>
<dbReference type="Proteomes" id="UP000027730">
    <property type="component" value="Unassembled WGS sequence"/>
</dbReference>
<protein>
    <submittedName>
        <fullName evidence="1">Uncharacterized protein</fullName>
    </submittedName>
</protein>
<evidence type="ECO:0000313" key="1">
    <source>
        <dbReference type="EMBL" id="KEQ68359.1"/>
    </source>
</evidence>
<dbReference type="RefSeq" id="XP_013422556.1">
    <property type="nucleotide sequence ID" value="XM_013567102.1"/>
</dbReference>
<accession>A0A074W9Q8</accession>
<dbReference type="OrthoDB" id="4483229at2759"/>
<proteinExistence type="predicted"/>
<evidence type="ECO:0000313" key="2">
    <source>
        <dbReference type="Proteomes" id="UP000027730"/>
    </source>
</evidence>
<sequence>MDVRPLEGSARVSKWPVVVTTTVEEEILLESLRDPALVLVGKTDLSLLITDVKSTAIKTFQSPFVFDDFMESCEALETFMSARVSSKDLSQEFFVILDEYTKGKKPTCQIAIDGRGIEDINEMQFSFRCDLSSVHEALNAVESVPTDLSLAIRLRRNEAVMVGGVWSSGAVTRLEAMPNHLGTEQPKGLKQRDDVGSSIGTDRDAPYCPIFLTATISFKTLKDFVRQAYDQDWGTDEDCTVGPAMAFVTSIDKPPFCSGKASQLMEVMPETASSVIGMTAGECNAVASGKFATIESNLDHNMFIVLDEYTEKDRTVIVATNAEQDGQLLLMRCSFESALLSLVAISDTCLTIDSQCNNANTDGDGVVRT</sequence>
<dbReference type="EMBL" id="KL584731">
    <property type="protein sequence ID" value="KEQ68359.1"/>
    <property type="molecule type" value="Genomic_DNA"/>
</dbReference>
<reference evidence="1 2" key="1">
    <citation type="journal article" date="2014" name="BMC Genomics">
        <title>Genome sequencing of four Aureobasidium pullulans varieties: biotechnological potential, stress tolerance, and description of new species.</title>
        <authorList>
            <person name="Gostin Ar C."/>
            <person name="Ohm R.A."/>
            <person name="Kogej T."/>
            <person name="Sonjak S."/>
            <person name="Turk M."/>
            <person name="Zajc J."/>
            <person name="Zalar P."/>
            <person name="Grube M."/>
            <person name="Sun H."/>
            <person name="Han J."/>
            <person name="Sharma A."/>
            <person name="Chiniquy J."/>
            <person name="Ngan C.Y."/>
            <person name="Lipzen A."/>
            <person name="Barry K."/>
            <person name="Grigoriev I.V."/>
            <person name="Gunde-Cimerman N."/>
        </authorList>
    </citation>
    <scope>NUCLEOTIDE SEQUENCE [LARGE SCALE GENOMIC DNA]</scope>
    <source>
        <strain evidence="1 2">CBS 147.97</strain>
    </source>
</reference>
<name>A0A074W9Q8_9PEZI</name>
<dbReference type="GeneID" id="25415945"/>
<gene>
    <name evidence="1" type="ORF">M436DRAFT_76983</name>
</gene>
<dbReference type="AlphaFoldDB" id="A0A074W9Q8"/>
<organism evidence="1 2">
    <name type="scientific">Aureobasidium namibiae CBS 147.97</name>
    <dbReference type="NCBI Taxonomy" id="1043004"/>
    <lineage>
        <taxon>Eukaryota</taxon>
        <taxon>Fungi</taxon>
        <taxon>Dikarya</taxon>
        <taxon>Ascomycota</taxon>
        <taxon>Pezizomycotina</taxon>
        <taxon>Dothideomycetes</taxon>
        <taxon>Dothideomycetidae</taxon>
        <taxon>Dothideales</taxon>
        <taxon>Saccotheciaceae</taxon>
        <taxon>Aureobasidium</taxon>
    </lineage>
</organism>
<keyword evidence="2" id="KW-1185">Reference proteome</keyword>